<feature type="transmembrane region" description="Helical" evidence="1">
    <location>
        <begin position="149"/>
        <end position="168"/>
    </location>
</feature>
<dbReference type="Proteomes" id="UP000051048">
    <property type="component" value="Unassembled WGS sequence"/>
</dbReference>
<protein>
    <recommendedName>
        <fullName evidence="4">Multitransmembrane protein</fullName>
    </recommendedName>
</protein>
<dbReference type="STRING" id="1423740.FC36_GL000919"/>
<keyword evidence="1" id="KW-0472">Membrane</keyword>
<proteinExistence type="predicted"/>
<gene>
    <name evidence="2" type="ORF">FC36_GL000919</name>
</gene>
<reference evidence="2 3" key="1">
    <citation type="journal article" date="2015" name="Genome Announc.">
        <title>Expanding the biotechnology potential of lactobacilli through comparative genomics of 213 strains and associated genera.</title>
        <authorList>
            <person name="Sun Z."/>
            <person name="Harris H.M."/>
            <person name="McCann A."/>
            <person name="Guo C."/>
            <person name="Argimon S."/>
            <person name="Zhang W."/>
            <person name="Yang X."/>
            <person name="Jeffery I.B."/>
            <person name="Cooney J.C."/>
            <person name="Kagawa T.F."/>
            <person name="Liu W."/>
            <person name="Song Y."/>
            <person name="Salvetti E."/>
            <person name="Wrobel A."/>
            <person name="Rasinkangas P."/>
            <person name="Parkhill J."/>
            <person name="Rea M.C."/>
            <person name="O'Sullivan O."/>
            <person name="Ritari J."/>
            <person name="Douillard F.P."/>
            <person name="Paul Ross R."/>
            <person name="Yang R."/>
            <person name="Briner A.E."/>
            <person name="Felis G.E."/>
            <person name="de Vos W.M."/>
            <person name="Barrangou R."/>
            <person name="Klaenhammer T.R."/>
            <person name="Caufield P.W."/>
            <person name="Cui Y."/>
            <person name="Zhang H."/>
            <person name="O'Toole P.W."/>
        </authorList>
    </citation>
    <scope>NUCLEOTIDE SEQUENCE [LARGE SCALE GENOMIC DNA]</scope>
    <source>
        <strain evidence="2 3">DSM 15833</strain>
    </source>
</reference>
<name>A0A0R1TNW6_9LACO</name>
<sequence>MLKNKSARLLEVVALLLLGLVIYVVTSHDAFLYQQPIGQVVKVNNGPGQAQSDEFDNHDRVTSQYLKLKILNGKYRNWSVNLKNNYSKSGALDQKFKVGQQIFLDVHQVKKGKINASIATYKRDTYLLMLCWLIFSLLFLTMRFQGLRSLFSVAINFVIFLALVQFDVAWNQTYFFWIFALGALIFTGLSLVIVLGFNKQCWVTFSSIIIGTGLGLLLGYGALWLTDSKGLHYEALDMATQDPEQLFFSITLIGLLGAVMDAATDIVSTVFEMKASMPEVSKTQLFKSGHQVGKSIMGPLINVLFLVFFAESFAIGVLYFRTGNTIAYTFEWTMSLGVVQSLISGIGIALVVPTAAFLAAQALGGKKDVSH</sequence>
<evidence type="ECO:0000256" key="1">
    <source>
        <dbReference type="SAM" id="Phobius"/>
    </source>
</evidence>
<dbReference type="Pfam" id="PF07907">
    <property type="entry name" value="YibE_F"/>
    <property type="match status" value="1"/>
</dbReference>
<dbReference type="PATRIC" id="fig|1423740.3.peg.988"/>
<feature type="transmembrane region" description="Helical" evidence="1">
    <location>
        <begin position="332"/>
        <end position="360"/>
    </location>
</feature>
<dbReference type="EMBL" id="AZFH01000021">
    <property type="protein sequence ID" value="KRL82478.1"/>
    <property type="molecule type" value="Genomic_DNA"/>
</dbReference>
<dbReference type="InterPro" id="IPR012507">
    <property type="entry name" value="YibE_F"/>
</dbReference>
<feature type="transmembrane region" description="Helical" evidence="1">
    <location>
        <begin position="174"/>
        <end position="195"/>
    </location>
</feature>
<keyword evidence="1" id="KW-1133">Transmembrane helix</keyword>
<feature type="transmembrane region" description="Helical" evidence="1">
    <location>
        <begin position="300"/>
        <end position="320"/>
    </location>
</feature>
<dbReference type="PANTHER" id="PTHR41771">
    <property type="entry name" value="MEMBRANE PROTEIN-RELATED"/>
    <property type="match status" value="1"/>
</dbReference>
<feature type="transmembrane region" description="Helical" evidence="1">
    <location>
        <begin position="125"/>
        <end position="142"/>
    </location>
</feature>
<organism evidence="2 3">
    <name type="scientific">Ligilactobacillus equi DSM 15833 = JCM 10991</name>
    <dbReference type="NCBI Taxonomy" id="1423740"/>
    <lineage>
        <taxon>Bacteria</taxon>
        <taxon>Bacillati</taxon>
        <taxon>Bacillota</taxon>
        <taxon>Bacilli</taxon>
        <taxon>Lactobacillales</taxon>
        <taxon>Lactobacillaceae</taxon>
        <taxon>Ligilactobacillus</taxon>
    </lineage>
</organism>
<accession>A0A0R1TNW6</accession>
<evidence type="ECO:0008006" key="4">
    <source>
        <dbReference type="Google" id="ProtNLM"/>
    </source>
</evidence>
<feature type="transmembrane region" description="Helical" evidence="1">
    <location>
        <begin position="246"/>
        <end position="267"/>
    </location>
</feature>
<evidence type="ECO:0000313" key="2">
    <source>
        <dbReference type="EMBL" id="KRL82478.1"/>
    </source>
</evidence>
<keyword evidence="1" id="KW-0812">Transmembrane</keyword>
<comment type="caution">
    <text evidence="2">The sequence shown here is derived from an EMBL/GenBank/DDBJ whole genome shotgun (WGS) entry which is preliminary data.</text>
</comment>
<dbReference type="PANTHER" id="PTHR41771:SF1">
    <property type="entry name" value="MEMBRANE PROTEIN"/>
    <property type="match status" value="1"/>
</dbReference>
<evidence type="ECO:0000313" key="3">
    <source>
        <dbReference type="Proteomes" id="UP000051048"/>
    </source>
</evidence>
<dbReference type="OrthoDB" id="5753718at2"/>
<feature type="transmembrane region" description="Helical" evidence="1">
    <location>
        <begin position="202"/>
        <end position="226"/>
    </location>
</feature>
<dbReference type="RefSeq" id="WP_025020536.1">
    <property type="nucleotide sequence ID" value="NZ_AZFH01000021.1"/>
</dbReference>
<dbReference type="AlphaFoldDB" id="A0A0R1TNW6"/>